<evidence type="ECO:0000256" key="3">
    <source>
        <dbReference type="ARBA" id="ARBA00010763"/>
    </source>
</evidence>
<evidence type="ECO:0000313" key="9">
    <source>
        <dbReference type="EMBL" id="MCZ4553877.1"/>
    </source>
</evidence>
<dbReference type="InterPro" id="IPR036688">
    <property type="entry name" value="MoeA_C_domain_IV_sf"/>
</dbReference>
<evidence type="ECO:0000256" key="1">
    <source>
        <dbReference type="ARBA" id="ARBA00002901"/>
    </source>
</evidence>
<dbReference type="RefSeq" id="WP_301574581.1">
    <property type="nucleotide sequence ID" value="NZ_JAPWIE010000014.1"/>
</dbReference>
<dbReference type="EMBL" id="JAPWIE010000014">
    <property type="protein sequence ID" value="MCZ4553877.1"/>
    <property type="molecule type" value="Genomic_DNA"/>
</dbReference>
<comment type="pathway">
    <text evidence="2 7">Cofactor biosynthesis; molybdopterin biosynthesis.</text>
</comment>
<dbReference type="Gene3D" id="2.170.190.11">
    <property type="entry name" value="Molybdopterin biosynthesis moea protein, domain 3"/>
    <property type="match status" value="1"/>
</dbReference>
<evidence type="ECO:0000313" key="10">
    <source>
        <dbReference type="Proteomes" id="UP001067235"/>
    </source>
</evidence>
<dbReference type="PANTHER" id="PTHR10192">
    <property type="entry name" value="MOLYBDOPTERIN BIOSYNTHESIS PROTEIN"/>
    <property type="match status" value="1"/>
</dbReference>
<dbReference type="Gene3D" id="2.40.340.10">
    <property type="entry name" value="MoeA, C-terminal, domain IV"/>
    <property type="match status" value="1"/>
</dbReference>
<comment type="similarity">
    <text evidence="3 7">Belongs to the MoeA family.</text>
</comment>
<dbReference type="SUPFAM" id="SSF63882">
    <property type="entry name" value="MoeA N-terminal region -like"/>
    <property type="match status" value="1"/>
</dbReference>
<comment type="function">
    <text evidence="1 7">Catalyzes the insertion of molybdate into adenylated molybdopterin with the concomitant release of AMP.</text>
</comment>
<dbReference type="InterPro" id="IPR005110">
    <property type="entry name" value="MoeA_linker/N"/>
</dbReference>
<sequence length="408" mass="42427">MRSVPEHQQHVNALFAAPRTVTLPASEALGRVLAEDVTATLSLPGFDNSAMDGYAVRAEDIAGATDGDPVTLPVAQDIPAGRTDHLTLSAGTAHRIMTGAPLPDGADAVVQVEKTDGGVDEVRIYAAVDTGAAIRSAGSDISPGHLALTAGRVLHAPQLGLLAALGLSHIRVYAPLRVLVLSTGSELVPAGTPLEYGQIYESNGAMLTAAATEAGAFAEQVHFVPDSVDEFRARLDEYVDREQGADLIITSGGVSAGAYEVVKDALTGHGVEFTKVAMQPGMPQGCGHYTSAAGTAVPIVTLPGNPVSAQVSFEVFVRPPLRAAMGLPRRRRTAHAQVTESFTSPRGKRQFRRGELEMAGTGAIVRPIGPPGSHHLAFMASANALLDIAADVEHVEAGSTIEVLLLED</sequence>
<dbReference type="Gene3D" id="3.40.980.10">
    <property type="entry name" value="MoaB/Mog-like domain"/>
    <property type="match status" value="1"/>
</dbReference>
<keyword evidence="10" id="KW-1185">Reference proteome</keyword>
<dbReference type="InterPro" id="IPR036135">
    <property type="entry name" value="MoeA_linker/N_sf"/>
</dbReference>
<organism evidence="9 10">
    <name type="scientific">Gordonia rubripertincta</name>
    <name type="common">Rhodococcus corallinus</name>
    <dbReference type="NCBI Taxonomy" id="36822"/>
    <lineage>
        <taxon>Bacteria</taxon>
        <taxon>Bacillati</taxon>
        <taxon>Actinomycetota</taxon>
        <taxon>Actinomycetes</taxon>
        <taxon>Mycobacteriales</taxon>
        <taxon>Gordoniaceae</taxon>
        <taxon>Gordonia</taxon>
    </lineage>
</organism>
<dbReference type="Gene3D" id="3.90.105.10">
    <property type="entry name" value="Molybdopterin biosynthesis moea protein, domain 2"/>
    <property type="match status" value="1"/>
</dbReference>
<evidence type="ECO:0000256" key="6">
    <source>
        <dbReference type="ARBA" id="ARBA00047317"/>
    </source>
</evidence>
<dbReference type="Pfam" id="PF00994">
    <property type="entry name" value="MoCF_biosynth"/>
    <property type="match status" value="1"/>
</dbReference>
<dbReference type="SMART" id="SM00852">
    <property type="entry name" value="MoCF_biosynth"/>
    <property type="match status" value="1"/>
</dbReference>
<feature type="domain" description="MoaB/Mog" evidence="8">
    <location>
        <begin position="179"/>
        <end position="323"/>
    </location>
</feature>
<evidence type="ECO:0000259" key="8">
    <source>
        <dbReference type="SMART" id="SM00852"/>
    </source>
</evidence>
<dbReference type="NCBIfam" id="TIGR00177">
    <property type="entry name" value="molyb_syn"/>
    <property type="match status" value="1"/>
</dbReference>
<proteinExistence type="inferred from homology"/>
<keyword evidence="7" id="KW-0460">Magnesium</keyword>
<evidence type="ECO:0000256" key="2">
    <source>
        <dbReference type="ARBA" id="ARBA00005046"/>
    </source>
</evidence>
<evidence type="ECO:0000256" key="4">
    <source>
        <dbReference type="ARBA" id="ARBA00022505"/>
    </source>
</evidence>
<dbReference type="PANTHER" id="PTHR10192:SF5">
    <property type="entry name" value="GEPHYRIN"/>
    <property type="match status" value="1"/>
</dbReference>
<dbReference type="NCBIfam" id="NF045515">
    <property type="entry name" value="Glp_gephyrin"/>
    <property type="match status" value="1"/>
</dbReference>
<dbReference type="EC" id="2.10.1.1" evidence="7"/>
<dbReference type="SUPFAM" id="SSF63867">
    <property type="entry name" value="MoeA C-terminal domain-like"/>
    <property type="match status" value="1"/>
</dbReference>
<evidence type="ECO:0000256" key="5">
    <source>
        <dbReference type="ARBA" id="ARBA00023150"/>
    </source>
</evidence>
<dbReference type="InterPro" id="IPR038987">
    <property type="entry name" value="MoeA-like"/>
</dbReference>
<keyword evidence="7" id="KW-0479">Metal-binding</keyword>
<protein>
    <recommendedName>
        <fullName evidence="7">Molybdopterin molybdenumtransferase</fullName>
        <ecNumber evidence="7">2.10.1.1</ecNumber>
    </recommendedName>
</protein>
<dbReference type="InterPro" id="IPR005111">
    <property type="entry name" value="MoeA_C_domain_IV"/>
</dbReference>
<accession>A0ABT4N3S3</accession>
<dbReference type="Pfam" id="PF03453">
    <property type="entry name" value="MoeA_N"/>
    <property type="match status" value="1"/>
</dbReference>
<dbReference type="InterPro" id="IPR001453">
    <property type="entry name" value="MoaB/Mog_dom"/>
</dbReference>
<keyword evidence="5 7" id="KW-0501">Molybdenum cofactor biosynthesis</keyword>
<dbReference type="SUPFAM" id="SSF53218">
    <property type="entry name" value="Molybdenum cofactor biosynthesis proteins"/>
    <property type="match status" value="1"/>
</dbReference>
<evidence type="ECO:0000256" key="7">
    <source>
        <dbReference type="RuleBase" id="RU365090"/>
    </source>
</evidence>
<gene>
    <name evidence="9" type="ORF">O4213_28075</name>
</gene>
<comment type="catalytic activity">
    <reaction evidence="6">
        <text>adenylyl-molybdopterin + molybdate = Mo-molybdopterin + AMP + H(+)</text>
        <dbReference type="Rhea" id="RHEA:35047"/>
        <dbReference type="ChEBI" id="CHEBI:15378"/>
        <dbReference type="ChEBI" id="CHEBI:36264"/>
        <dbReference type="ChEBI" id="CHEBI:62727"/>
        <dbReference type="ChEBI" id="CHEBI:71302"/>
        <dbReference type="ChEBI" id="CHEBI:456215"/>
        <dbReference type="EC" id="2.10.1.1"/>
    </reaction>
</comment>
<dbReference type="InterPro" id="IPR036425">
    <property type="entry name" value="MoaB/Mog-like_dom_sf"/>
</dbReference>
<name>A0ABT4N3S3_GORRU</name>
<comment type="caution">
    <text evidence="9">The sequence shown here is derived from an EMBL/GenBank/DDBJ whole genome shotgun (WGS) entry which is preliminary data.</text>
</comment>
<keyword evidence="7" id="KW-0808">Transferase</keyword>
<dbReference type="CDD" id="cd00887">
    <property type="entry name" value="MoeA"/>
    <property type="match status" value="1"/>
</dbReference>
<dbReference type="Proteomes" id="UP001067235">
    <property type="component" value="Unassembled WGS sequence"/>
</dbReference>
<dbReference type="Pfam" id="PF03454">
    <property type="entry name" value="MoeA_C"/>
    <property type="match status" value="1"/>
</dbReference>
<reference evidence="9" key="1">
    <citation type="submission" date="2022-12" db="EMBL/GenBank/DDBJ databases">
        <authorList>
            <person name="Krivoruchko A.V."/>
            <person name="Elkin A."/>
        </authorList>
    </citation>
    <scope>NUCLEOTIDE SEQUENCE</scope>
    <source>
        <strain evidence="9">IEGM 1388</strain>
    </source>
</reference>
<keyword evidence="4 7" id="KW-0500">Molybdenum</keyword>
<comment type="cofactor">
    <cofactor evidence="7">
        <name>Mg(2+)</name>
        <dbReference type="ChEBI" id="CHEBI:18420"/>
    </cofactor>
</comment>